<dbReference type="AlphaFoldDB" id="A0A4U5M1D9"/>
<protein>
    <submittedName>
        <fullName evidence="1">Uncharacterized protein</fullName>
    </submittedName>
</protein>
<accession>A0A4U5M1D9</accession>
<proteinExistence type="predicted"/>
<organism evidence="1 2">
    <name type="scientific">Steinernema carpocapsae</name>
    <name type="common">Entomopathogenic nematode</name>
    <dbReference type="NCBI Taxonomy" id="34508"/>
    <lineage>
        <taxon>Eukaryota</taxon>
        <taxon>Metazoa</taxon>
        <taxon>Ecdysozoa</taxon>
        <taxon>Nematoda</taxon>
        <taxon>Chromadorea</taxon>
        <taxon>Rhabditida</taxon>
        <taxon>Tylenchina</taxon>
        <taxon>Panagrolaimomorpha</taxon>
        <taxon>Strongyloidoidea</taxon>
        <taxon>Steinernematidae</taxon>
        <taxon>Steinernema</taxon>
    </lineage>
</organism>
<sequence length="188" mass="21879">MTIRRETIQRKSHFHAAQAQFIALLRPLRTYYSRCQAASVPKPNLFVCGSTKPKHIVIWQPQPTITAGARTTFNHQLAKRPRLYVSRRTVPRRTVPAANRLFGQLSLRPIVRWRIVVLRFDILCKAGAVAVVKPTGRRRQRNACKRKWRRYRNPLIVSIRQIASKNCDTRTDTFVSFSFISERIMKPT</sequence>
<comment type="caution">
    <text evidence="1">The sequence shown here is derived from an EMBL/GenBank/DDBJ whole genome shotgun (WGS) entry which is preliminary data.</text>
</comment>
<gene>
    <name evidence="1" type="ORF">L596_026446</name>
</gene>
<name>A0A4U5M1D9_STECR</name>
<reference evidence="1 2" key="1">
    <citation type="journal article" date="2015" name="Genome Biol.">
        <title>Comparative genomics of Steinernema reveals deeply conserved gene regulatory networks.</title>
        <authorList>
            <person name="Dillman A.R."/>
            <person name="Macchietto M."/>
            <person name="Porter C.F."/>
            <person name="Rogers A."/>
            <person name="Williams B."/>
            <person name="Antoshechkin I."/>
            <person name="Lee M.M."/>
            <person name="Goodwin Z."/>
            <person name="Lu X."/>
            <person name="Lewis E.E."/>
            <person name="Goodrich-Blair H."/>
            <person name="Stock S.P."/>
            <person name="Adams B.J."/>
            <person name="Sternberg P.W."/>
            <person name="Mortazavi A."/>
        </authorList>
    </citation>
    <scope>NUCLEOTIDE SEQUENCE [LARGE SCALE GENOMIC DNA]</scope>
    <source>
        <strain evidence="1 2">ALL</strain>
    </source>
</reference>
<dbReference type="EMBL" id="AZBU02000010">
    <property type="protein sequence ID" value="TKR62494.1"/>
    <property type="molecule type" value="Genomic_DNA"/>
</dbReference>
<keyword evidence="2" id="KW-1185">Reference proteome</keyword>
<dbReference type="Proteomes" id="UP000298663">
    <property type="component" value="Unassembled WGS sequence"/>
</dbReference>
<evidence type="ECO:0000313" key="2">
    <source>
        <dbReference type="Proteomes" id="UP000298663"/>
    </source>
</evidence>
<evidence type="ECO:0000313" key="1">
    <source>
        <dbReference type="EMBL" id="TKR62494.1"/>
    </source>
</evidence>
<reference evidence="1 2" key="2">
    <citation type="journal article" date="2019" name="G3 (Bethesda)">
        <title>Hybrid Assembly of the Genome of the Entomopathogenic Nematode Steinernema carpocapsae Identifies the X-Chromosome.</title>
        <authorList>
            <person name="Serra L."/>
            <person name="Macchietto M."/>
            <person name="Macias-Munoz A."/>
            <person name="McGill C.J."/>
            <person name="Rodriguez I.M."/>
            <person name="Rodriguez B."/>
            <person name="Murad R."/>
            <person name="Mortazavi A."/>
        </authorList>
    </citation>
    <scope>NUCLEOTIDE SEQUENCE [LARGE SCALE GENOMIC DNA]</scope>
    <source>
        <strain evidence="1 2">ALL</strain>
    </source>
</reference>